<evidence type="ECO:0000259" key="6">
    <source>
        <dbReference type="Pfam" id="PF00082"/>
    </source>
</evidence>
<dbReference type="Proteomes" id="UP000291236">
    <property type="component" value="Chromosome"/>
</dbReference>
<dbReference type="SUPFAM" id="SSF52743">
    <property type="entry name" value="Subtilisin-like"/>
    <property type="match status" value="1"/>
</dbReference>
<dbReference type="InterPro" id="IPR036852">
    <property type="entry name" value="Peptidase_S8/S53_dom_sf"/>
</dbReference>
<evidence type="ECO:0000313" key="8">
    <source>
        <dbReference type="Proteomes" id="UP000291236"/>
    </source>
</evidence>
<dbReference type="KEGG" id="sbf:JCM31447_16570"/>
<dbReference type="PRINTS" id="PR00723">
    <property type="entry name" value="SUBTILISIN"/>
</dbReference>
<dbReference type="InterPro" id="IPR000209">
    <property type="entry name" value="Peptidase_S8/S53_dom"/>
</dbReference>
<organism evidence="7 8">
    <name type="scientific">Fluviispira sanaruensis</name>
    <dbReference type="NCBI Taxonomy" id="2493639"/>
    <lineage>
        <taxon>Bacteria</taxon>
        <taxon>Pseudomonadati</taxon>
        <taxon>Bdellovibrionota</taxon>
        <taxon>Oligoflexia</taxon>
        <taxon>Silvanigrellales</taxon>
        <taxon>Silvanigrellaceae</taxon>
        <taxon>Fluviispira</taxon>
    </lineage>
</organism>
<dbReference type="InterPro" id="IPR015500">
    <property type="entry name" value="Peptidase_S8_subtilisin-rel"/>
</dbReference>
<feature type="domain" description="Peptidase S8/S53" evidence="6">
    <location>
        <begin position="82"/>
        <end position="439"/>
    </location>
</feature>
<sequence length="570" mass="64114">MFKFKEISLFFIACFLIAGCGDIFEKNKTPSYIPPAQKQPLIISSLFEQQWYLKNTGQTMLNFRVAKTGYDINITLPNTITGNNVKVLVADSGVDFNHPNLQDSILANSSIDFLKNPAAENINPVIQIGKTEKDTESNHGTNVAGIIAARPLANSFTGIAPKAKIGSANIVSDLENKNKVSLFDQRIKLYDYALKKKFNFINESFGSSGLFYYNDSDRREKYIINNKIKDNYKIANNPDGFIIVKSGGNSTCDSEKALNSKNIDEDLIYNGIATLTEQQKLYYKSLRPVMSQVDLISSNPYTITIANAMSHGIINRSSSIGANLWITAFGGNNQSAQKNDHLLSAVPKTDVYEQKYLPAIFTTRIHNNPFDYDSIFETRALPDEMKNNYTISFSGTSAAAPMVSGVIALILETNPNLSLRDVKYILAKTANYSKVSSFQPKPYCIKILEEMAHFNNNFKDFWDEDQWIVNHSAEKFHYNNYYGFGLIDANKALEEARKTEYPKFIGRAEEYIVDQVFNEVIEPNKSKVFEIKVNKNFKIESIQVTPVLDTFQSDGIGIKIESPLHTKNIL</sequence>
<keyword evidence="2 5" id="KW-0378">Hydrolase</keyword>
<dbReference type="PANTHER" id="PTHR42884">
    <property type="entry name" value="PROPROTEIN CONVERTASE SUBTILISIN/KEXIN-RELATED"/>
    <property type="match status" value="1"/>
</dbReference>
<dbReference type="GO" id="GO:0016020">
    <property type="term" value="C:membrane"/>
    <property type="evidence" value="ECO:0007669"/>
    <property type="project" value="TreeGrafter"/>
</dbReference>
<evidence type="ECO:0000256" key="5">
    <source>
        <dbReference type="PROSITE-ProRule" id="PRU01240"/>
    </source>
</evidence>
<dbReference type="Pfam" id="PF00082">
    <property type="entry name" value="Peptidase_S8"/>
    <property type="match status" value="1"/>
</dbReference>
<name>A0A4P2VMF6_FLUSA</name>
<feature type="active site" description="Charge relay system" evidence="4 5">
    <location>
        <position position="91"/>
    </location>
</feature>
<comment type="similarity">
    <text evidence="5">Belongs to the peptidase S8 family.</text>
</comment>
<dbReference type="PROSITE" id="PS00138">
    <property type="entry name" value="SUBTILASE_SER"/>
    <property type="match status" value="1"/>
</dbReference>
<evidence type="ECO:0000256" key="1">
    <source>
        <dbReference type="ARBA" id="ARBA00022670"/>
    </source>
</evidence>
<evidence type="ECO:0000256" key="4">
    <source>
        <dbReference type="PIRSR" id="PIRSR615500-1"/>
    </source>
</evidence>
<protein>
    <submittedName>
        <fullName evidence="7">Peptidase S8</fullName>
    </submittedName>
</protein>
<dbReference type="InterPro" id="IPR023828">
    <property type="entry name" value="Peptidase_S8_Ser-AS"/>
</dbReference>
<dbReference type="PANTHER" id="PTHR42884:SF14">
    <property type="entry name" value="NEUROENDOCRINE CONVERTASE 1"/>
    <property type="match status" value="1"/>
</dbReference>
<dbReference type="InterPro" id="IPR022398">
    <property type="entry name" value="Peptidase_S8_His-AS"/>
</dbReference>
<dbReference type="EMBL" id="AP019368">
    <property type="protein sequence ID" value="BBH53214.1"/>
    <property type="molecule type" value="Genomic_DNA"/>
</dbReference>
<dbReference type="AlphaFoldDB" id="A0A4P2VMF6"/>
<dbReference type="PROSITE" id="PS51257">
    <property type="entry name" value="PROKAR_LIPOPROTEIN"/>
    <property type="match status" value="1"/>
</dbReference>
<gene>
    <name evidence="7" type="ORF">JCM31447_16570</name>
</gene>
<evidence type="ECO:0000256" key="3">
    <source>
        <dbReference type="ARBA" id="ARBA00022825"/>
    </source>
</evidence>
<dbReference type="OrthoDB" id="5288153at2"/>
<feature type="active site" description="Charge relay system" evidence="4 5">
    <location>
        <position position="139"/>
    </location>
</feature>
<proteinExistence type="inferred from homology"/>
<keyword evidence="3 5" id="KW-0720">Serine protease</keyword>
<accession>A0A4P2VMF6</accession>
<dbReference type="GO" id="GO:0016485">
    <property type="term" value="P:protein processing"/>
    <property type="evidence" value="ECO:0007669"/>
    <property type="project" value="TreeGrafter"/>
</dbReference>
<evidence type="ECO:0000256" key="2">
    <source>
        <dbReference type="ARBA" id="ARBA00022801"/>
    </source>
</evidence>
<evidence type="ECO:0000313" key="7">
    <source>
        <dbReference type="EMBL" id="BBH53214.1"/>
    </source>
</evidence>
<dbReference type="GO" id="GO:0004252">
    <property type="term" value="F:serine-type endopeptidase activity"/>
    <property type="evidence" value="ECO:0007669"/>
    <property type="project" value="UniProtKB-UniRule"/>
</dbReference>
<feature type="active site" description="Charge relay system" evidence="4 5">
    <location>
        <position position="397"/>
    </location>
</feature>
<dbReference type="PROSITE" id="PS51892">
    <property type="entry name" value="SUBTILASE"/>
    <property type="match status" value="1"/>
</dbReference>
<dbReference type="RefSeq" id="WP_130608619.1">
    <property type="nucleotide sequence ID" value="NZ_AP019368.1"/>
</dbReference>
<dbReference type="Gene3D" id="3.40.50.200">
    <property type="entry name" value="Peptidase S8/S53 domain"/>
    <property type="match status" value="1"/>
</dbReference>
<dbReference type="PROSITE" id="PS00137">
    <property type="entry name" value="SUBTILASE_HIS"/>
    <property type="match status" value="1"/>
</dbReference>
<keyword evidence="1 5" id="KW-0645">Protease</keyword>
<keyword evidence="8" id="KW-1185">Reference proteome</keyword>
<reference evidence="7 8" key="1">
    <citation type="submission" date="2018-12" db="EMBL/GenBank/DDBJ databases">
        <title>Rubrispira sanarue gen. nov., sp., nov., a member of the order Silvanigrellales, isolated from a brackish lake in Hamamatsu Japan.</title>
        <authorList>
            <person name="Maejima Y."/>
            <person name="Iino T."/>
            <person name="Muraguchi Y."/>
            <person name="Fukuda K."/>
            <person name="Nojiri H."/>
            <person name="Ohkuma M."/>
            <person name="Moriuchi R."/>
            <person name="Dohra H."/>
            <person name="Kimbara K."/>
            <person name="Shintani M."/>
        </authorList>
    </citation>
    <scope>NUCLEOTIDE SEQUENCE [LARGE SCALE GENOMIC DNA]</scope>
    <source>
        <strain evidence="7 8">RF1110005</strain>
    </source>
</reference>